<accession>A0A452H538</accession>
<reference evidence="10" key="2">
    <citation type="submission" date="2025-08" db="UniProtKB">
        <authorList>
            <consortium name="Ensembl"/>
        </authorList>
    </citation>
    <scope>IDENTIFICATION</scope>
</reference>
<keyword evidence="2 8" id="KW-0796">Tight junction</keyword>
<comment type="function">
    <text evidence="8">Claudins function as major constituents of the tight junction complexes that regulate the permeability of epithelia.</text>
</comment>
<evidence type="ECO:0000256" key="1">
    <source>
        <dbReference type="ARBA" id="ARBA00008295"/>
    </source>
</evidence>
<dbReference type="Proteomes" id="UP000291020">
    <property type="component" value="Unassembled WGS sequence"/>
</dbReference>
<sequence>MASMAVQLLGFLLSLFGLIGTLIATILPHWWRTAHVGTNIITAVAYMKGLWMECVWHSTGIYQCQVHRSQLALPRDLQAARAMMVISCVISTLACVVSVIGMHCTRCVKGVSAKSSLAVSGGIFFILAGLICLVPVSWTTNDVVTDFYNPMLPNGMKYEIGQALYLGFFSASLTILGGALLCTSCQSTENNIPYQPQPRSTTRAAPSYRPPTAYKGNHASSLTSASRSGYRLNDYV</sequence>
<evidence type="ECO:0000313" key="10">
    <source>
        <dbReference type="Ensembl" id="ENSGAGP00000009787.1"/>
    </source>
</evidence>
<dbReference type="STRING" id="38772.ENSGAGP00000009787"/>
<reference evidence="11" key="1">
    <citation type="journal article" date="2017" name="PLoS ONE">
        <title>The Agassiz's desert tortoise genome provides a resource for the conservation of a threatened species.</title>
        <authorList>
            <person name="Tollis M."/>
            <person name="DeNardo D.F."/>
            <person name="Cornelius J.A."/>
            <person name="Dolby G.A."/>
            <person name="Edwards T."/>
            <person name="Henen B.T."/>
            <person name="Karl A.E."/>
            <person name="Murphy R.W."/>
            <person name="Kusumi K."/>
        </authorList>
    </citation>
    <scope>NUCLEOTIDE SEQUENCE [LARGE SCALE GENOMIC DNA]</scope>
</reference>
<evidence type="ECO:0000256" key="5">
    <source>
        <dbReference type="ARBA" id="ARBA00022949"/>
    </source>
</evidence>
<evidence type="ECO:0000256" key="9">
    <source>
        <dbReference type="SAM" id="MobiDB-lite"/>
    </source>
</evidence>
<organism evidence="10 11">
    <name type="scientific">Gopherus agassizii</name>
    <name type="common">Agassiz's desert tortoise</name>
    <dbReference type="NCBI Taxonomy" id="38772"/>
    <lineage>
        <taxon>Eukaryota</taxon>
        <taxon>Metazoa</taxon>
        <taxon>Chordata</taxon>
        <taxon>Craniata</taxon>
        <taxon>Vertebrata</taxon>
        <taxon>Euteleostomi</taxon>
        <taxon>Archelosauria</taxon>
        <taxon>Testudinata</taxon>
        <taxon>Testudines</taxon>
        <taxon>Cryptodira</taxon>
        <taxon>Durocryptodira</taxon>
        <taxon>Testudinoidea</taxon>
        <taxon>Testudinidae</taxon>
        <taxon>Gopherus</taxon>
    </lineage>
</organism>
<reference evidence="10" key="3">
    <citation type="submission" date="2025-09" db="UniProtKB">
        <authorList>
            <consortium name="Ensembl"/>
        </authorList>
    </citation>
    <scope>IDENTIFICATION</scope>
</reference>
<feature type="transmembrane region" description="Helical" evidence="8">
    <location>
        <begin position="160"/>
        <end position="182"/>
    </location>
</feature>
<comment type="subcellular location">
    <subcellularLocation>
        <location evidence="8">Cell junction</location>
        <location evidence="8">Tight junction</location>
    </subcellularLocation>
    <subcellularLocation>
        <location evidence="8">Cell membrane</location>
        <topology evidence="8">Multi-pass membrane protein</topology>
    </subcellularLocation>
</comment>
<name>A0A452H538_9SAUR</name>
<feature type="transmembrane region" description="Helical" evidence="8">
    <location>
        <begin position="82"/>
        <end position="105"/>
    </location>
</feature>
<feature type="compositionally biased region" description="Polar residues" evidence="9">
    <location>
        <begin position="193"/>
        <end position="204"/>
    </location>
</feature>
<keyword evidence="7 8" id="KW-0472">Membrane</keyword>
<keyword evidence="11" id="KW-1185">Reference proteome</keyword>
<dbReference type="GO" id="GO:0005923">
    <property type="term" value="C:bicellular tight junction"/>
    <property type="evidence" value="ECO:0007669"/>
    <property type="project" value="UniProtKB-SubCell"/>
</dbReference>
<evidence type="ECO:0000256" key="7">
    <source>
        <dbReference type="ARBA" id="ARBA00023136"/>
    </source>
</evidence>
<dbReference type="Ensembl" id="ENSGAGT00000011242.1">
    <property type="protein sequence ID" value="ENSGAGP00000009787.1"/>
    <property type="gene ID" value="ENSGAGG00000007713.1"/>
</dbReference>
<feature type="region of interest" description="Disordered" evidence="9">
    <location>
        <begin position="193"/>
        <end position="225"/>
    </location>
</feature>
<evidence type="ECO:0000256" key="4">
    <source>
        <dbReference type="ARBA" id="ARBA00022692"/>
    </source>
</evidence>
<evidence type="ECO:0000256" key="6">
    <source>
        <dbReference type="ARBA" id="ARBA00022989"/>
    </source>
</evidence>
<dbReference type="AlphaFoldDB" id="A0A452H538"/>
<evidence type="ECO:0000256" key="3">
    <source>
        <dbReference type="ARBA" id="ARBA00022475"/>
    </source>
</evidence>
<evidence type="ECO:0000256" key="8">
    <source>
        <dbReference type="RuleBase" id="RU060637"/>
    </source>
</evidence>
<comment type="similarity">
    <text evidence="1 8">Belongs to the claudin family.</text>
</comment>
<dbReference type="InterPro" id="IPR006187">
    <property type="entry name" value="Claudin"/>
</dbReference>
<dbReference type="PRINTS" id="PR01385">
    <property type="entry name" value="CLAUDIN14"/>
</dbReference>
<dbReference type="PRINTS" id="PR01077">
    <property type="entry name" value="CLAUDIN"/>
</dbReference>
<keyword evidence="3 8" id="KW-1003">Cell membrane</keyword>
<dbReference type="PANTHER" id="PTHR12002">
    <property type="entry name" value="CLAUDIN"/>
    <property type="match status" value="1"/>
</dbReference>
<evidence type="ECO:0000256" key="2">
    <source>
        <dbReference type="ARBA" id="ARBA00022427"/>
    </source>
</evidence>
<keyword evidence="5 8" id="KW-0965">Cell junction</keyword>
<comment type="caution">
    <text evidence="8">Lacks conserved residue(s) required for the propagation of feature annotation.</text>
</comment>
<proteinExistence type="inferred from homology"/>
<feature type="transmembrane region" description="Helical" evidence="8">
    <location>
        <begin position="117"/>
        <end position="140"/>
    </location>
</feature>
<dbReference type="InterPro" id="IPR017974">
    <property type="entry name" value="Claudin_CS"/>
</dbReference>
<dbReference type="Gene3D" id="1.20.140.150">
    <property type="match status" value="1"/>
</dbReference>
<keyword evidence="6 8" id="KW-1133">Transmembrane helix</keyword>
<keyword evidence="4 8" id="KW-0812">Transmembrane</keyword>
<dbReference type="PROSITE" id="PS01346">
    <property type="entry name" value="CLAUDIN"/>
    <property type="match status" value="1"/>
</dbReference>
<dbReference type="InterPro" id="IPR004031">
    <property type="entry name" value="PMP22/EMP/MP20/Claudin"/>
</dbReference>
<dbReference type="Pfam" id="PF00822">
    <property type="entry name" value="PMP22_Claudin"/>
    <property type="match status" value="1"/>
</dbReference>
<dbReference type="FunFam" id="1.20.140.150:FF:000001">
    <property type="entry name" value="Claudin"/>
    <property type="match status" value="1"/>
</dbReference>
<evidence type="ECO:0000313" key="11">
    <source>
        <dbReference type="Proteomes" id="UP000291020"/>
    </source>
</evidence>
<protein>
    <recommendedName>
        <fullName evidence="8">Claudin</fullName>
    </recommendedName>
</protein>
<dbReference type="GO" id="GO:0005198">
    <property type="term" value="F:structural molecule activity"/>
    <property type="evidence" value="ECO:0007669"/>
    <property type="project" value="InterPro"/>
</dbReference>
<dbReference type="GO" id="GO:0005886">
    <property type="term" value="C:plasma membrane"/>
    <property type="evidence" value="ECO:0007669"/>
    <property type="project" value="UniProtKB-SubCell"/>
</dbReference>